<dbReference type="AlphaFoldDB" id="A0A2Z6MUC6"/>
<feature type="compositionally biased region" description="Low complexity" evidence="1">
    <location>
        <begin position="38"/>
        <end position="48"/>
    </location>
</feature>
<feature type="compositionally biased region" description="Low complexity" evidence="1">
    <location>
        <begin position="13"/>
        <end position="23"/>
    </location>
</feature>
<dbReference type="PANTHER" id="PTHR34935:SF3">
    <property type="entry name" value="PROTEIN TIC110, CHLOROPLASTIC"/>
    <property type="match status" value="1"/>
</dbReference>
<evidence type="ECO:0000313" key="3">
    <source>
        <dbReference type="Proteomes" id="UP000242715"/>
    </source>
</evidence>
<dbReference type="OrthoDB" id="191196at2759"/>
<dbReference type="EMBL" id="DF973623">
    <property type="protein sequence ID" value="GAU36244.1"/>
    <property type="molecule type" value="Genomic_DNA"/>
</dbReference>
<evidence type="ECO:0000256" key="1">
    <source>
        <dbReference type="SAM" id="MobiDB-lite"/>
    </source>
</evidence>
<dbReference type="InterPro" id="IPR031610">
    <property type="entry name" value="TIC110"/>
</dbReference>
<dbReference type="GO" id="GO:0045037">
    <property type="term" value="P:protein import into chloroplast stroma"/>
    <property type="evidence" value="ECO:0007669"/>
    <property type="project" value="TreeGrafter"/>
</dbReference>
<dbReference type="PANTHER" id="PTHR34935">
    <property type="entry name" value="PROTEIN TIC110, CHLOROPLASTIC"/>
    <property type="match status" value="1"/>
</dbReference>
<dbReference type="Proteomes" id="UP000242715">
    <property type="component" value="Unassembled WGS sequence"/>
</dbReference>
<feature type="compositionally biased region" description="Polar residues" evidence="1">
    <location>
        <begin position="1"/>
        <end position="12"/>
    </location>
</feature>
<feature type="region of interest" description="Disordered" evidence="1">
    <location>
        <begin position="1"/>
        <end position="59"/>
    </location>
</feature>
<evidence type="ECO:0000313" key="2">
    <source>
        <dbReference type="EMBL" id="GAU36244.1"/>
    </source>
</evidence>
<reference evidence="3" key="1">
    <citation type="journal article" date="2017" name="Front. Plant Sci.">
        <title>Climate Clever Clovers: New Paradigm to Reduce the Environmental Footprint of Ruminants by Breeding Low Methanogenic Forages Utilizing Haplotype Variation.</title>
        <authorList>
            <person name="Kaur P."/>
            <person name="Appels R."/>
            <person name="Bayer P.E."/>
            <person name="Keeble-Gagnere G."/>
            <person name="Wang J."/>
            <person name="Hirakawa H."/>
            <person name="Shirasawa K."/>
            <person name="Vercoe P."/>
            <person name="Stefanova K."/>
            <person name="Durmic Z."/>
            <person name="Nichols P."/>
            <person name="Revell C."/>
            <person name="Isobe S.N."/>
            <person name="Edwards D."/>
            <person name="Erskine W."/>
        </authorList>
    </citation>
    <scope>NUCLEOTIDE SEQUENCE [LARGE SCALE GENOMIC DNA]</scope>
    <source>
        <strain evidence="3">cv. Daliak</strain>
    </source>
</reference>
<proteinExistence type="predicted"/>
<sequence>MNPSTLNPSQTHPSILLPSLSPLRTQRRRFRVSLPRCSSDTNNPTSSSSPPPPPKRPVKELNGIEILVDKLPAPARLATSAVWCEYVFSVIPPGGEDLKGDEVDRIVNFKNSLGLDDPDAAAVHMEIGRKLFRQRLEVGDREADVEQRRAFQKLIYVSNIVFGDASSFLLPWKRVFKVTESQVEVAIRDNAQRLYVSKLKSVGRGLTDSFLPDIDLGTLVTLRETQRLCRLSDELAGNLFREHVRKLVEENISVALGILKSRTRAATEVTQVVEELDKVLAFNDLLISFKNHSDIDRLARGVGPVSLVGGEYDGDRKMEDLKLLYRAYLSDALSYGRLEDNKLAALNKLKNVFGLGNRESEAISLDVTSKVYRKRLGQTVSSGELEMADSKAAFLQNLCEELHFDPQKASELHEEIYRQKLQQCVADGELNDADVAALLKLRVMLCVPQQTVEAAHADICGSLFEKIVKDAIGSGVDGYDAEVKKSVRKAAHGLRLTKETALSIASKAVRKVFIIYIKRARSAKNNNESAKELKRLIAFNTLVVTELVEDIKGESADVSTEEPVKEDITDITETEEGDWESLQSLRKIRPDKELIEKMGKPGQTEITLKDDLPERERTDLYKTFLNYCLTGYVVNIPFGAQITKKKDDTEYLYLNQLGGILGLTGKEIMDVHRGLAEQAFRQQAEVLLADGQLTKARVEQLGKLQTEIGLSQEYAQKIIKNITTTKMAAAIETAVTQGRLNMKQIRELKESNVDLDSMVSVSLREMLFKKTIGDIFSSGTGEFDAEEVYETIPLDLNINKEKARGVVRDLAQSRLSNSLIQAVALLRQRNHKGVVSSLNNLLACDKAVPSQTLSWEVSEELSDLYTIYLKSDPSPEKLNRLQYLLGINDSTAAALRESGDRLLNTAEEEKFVF</sequence>
<accession>A0A2Z6MUC6</accession>
<keyword evidence="3" id="KW-1185">Reference proteome</keyword>
<organism evidence="2 3">
    <name type="scientific">Trifolium subterraneum</name>
    <name type="common">Subterranean clover</name>
    <dbReference type="NCBI Taxonomy" id="3900"/>
    <lineage>
        <taxon>Eukaryota</taxon>
        <taxon>Viridiplantae</taxon>
        <taxon>Streptophyta</taxon>
        <taxon>Embryophyta</taxon>
        <taxon>Tracheophyta</taxon>
        <taxon>Spermatophyta</taxon>
        <taxon>Magnoliopsida</taxon>
        <taxon>eudicotyledons</taxon>
        <taxon>Gunneridae</taxon>
        <taxon>Pentapetalae</taxon>
        <taxon>rosids</taxon>
        <taxon>fabids</taxon>
        <taxon>Fabales</taxon>
        <taxon>Fabaceae</taxon>
        <taxon>Papilionoideae</taxon>
        <taxon>50 kb inversion clade</taxon>
        <taxon>NPAAA clade</taxon>
        <taxon>Hologalegina</taxon>
        <taxon>IRL clade</taxon>
        <taxon>Trifolieae</taxon>
        <taxon>Trifolium</taxon>
    </lineage>
</organism>
<dbReference type="GO" id="GO:0061927">
    <property type="term" value="C:TOC-TIC supercomplex I"/>
    <property type="evidence" value="ECO:0007669"/>
    <property type="project" value="TreeGrafter"/>
</dbReference>
<dbReference type="Pfam" id="PF16940">
    <property type="entry name" value="Tic110"/>
    <property type="match status" value="1"/>
</dbReference>
<protein>
    <recommendedName>
        <fullName evidence="4">Protein TIC110, chloroplastic</fullName>
    </recommendedName>
</protein>
<gene>
    <name evidence="2" type="ORF">TSUD_214410</name>
</gene>
<evidence type="ECO:0008006" key="4">
    <source>
        <dbReference type="Google" id="ProtNLM"/>
    </source>
</evidence>
<name>A0A2Z6MUC6_TRISU</name>